<dbReference type="Pfam" id="PF12532">
    <property type="entry name" value="DUF3732"/>
    <property type="match status" value="1"/>
</dbReference>
<name>A0ABS6I2I2_9MICC</name>
<protein>
    <submittedName>
        <fullName evidence="1">DUF3732 domain-containing protein</fullName>
    </submittedName>
</protein>
<proteinExistence type="predicted"/>
<dbReference type="RefSeq" id="WP_216923270.1">
    <property type="nucleotide sequence ID" value="NZ_JAHOPC010000002.1"/>
</dbReference>
<accession>A0ABS6I2I2</accession>
<dbReference type="Proteomes" id="UP000824166">
    <property type="component" value="Unassembled WGS sequence"/>
</dbReference>
<reference evidence="1 2" key="1">
    <citation type="submission" date="2021-06" db="EMBL/GenBank/DDBJ databases">
        <authorList>
            <person name="Jeong J.W."/>
        </authorList>
    </citation>
    <scope>NUCLEOTIDE SEQUENCE [LARGE SCALE GENOMIC DNA]</scope>
    <source>
        <strain evidence="1 2">MMS21-TAE1-1</strain>
    </source>
</reference>
<organism evidence="1 2">
    <name type="scientific">Paenarthrobacter aromaticivorans</name>
    <dbReference type="NCBI Taxonomy" id="2849150"/>
    <lineage>
        <taxon>Bacteria</taxon>
        <taxon>Bacillati</taxon>
        <taxon>Actinomycetota</taxon>
        <taxon>Actinomycetes</taxon>
        <taxon>Micrococcales</taxon>
        <taxon>Micrococcaceae</taxon>
        <taxon>Paenarthrobacter</taxon>
    </lineage>
</organism>
<dbReference type="EMBL" id="JAHOPC010000002">
    <property type="protein sequence ID" value="MBU8865585.1"/>
    <property type="molecule type" value="Genomic_DNA"/>
</dbReference>
<evidence type="ECO:0000313" key="2">
    <source>
        <dbReference type="Proteomes" id="UP000824166"/>
    </source>
</evidence>
<sequence>MQIVSLGVFNKTGKRRDVFFQTGALNILTGKSKTGKSAILDVVEYCLGRNTVTIPSGVISDNASWYYIIVQFSDERLLICRPNPETASTQQAMLRTGDLTMGPPSYDDLEVNADTDVLREALTERLGIESFTVDPESGSLRQPFDISVRHALFYCFQNQGEVASRDVLFHRQIDGEIKNLIRETLPYFLGAATPEQGAIRRQIIATRRTLQRTRNSLRAAETDVGHQGDRITHLVESAVSLDMLSSDAGVDARTNVHALLESILAYRPDASGSSDTEGARRRENLVEEGRAIRTKIREIDAQVELLGRLQGEQGDSATEAQYQRDRLRALDFLLPKSAVTDGDESLCPLCDQTLQHPDETVDELRSLLHGLETRLASSKGISARRAGTIDRLRESRLPLLEALQDNVVELDALAQQETAIILGRERHERISFLQGRVSQELERGVDIAQDVATLKNAERRYRGQLAKLEEASDRDDPAVALKGAIDAVSNLMTDYARHLELENSEHYVRLDPVELTVAVMRSGTRIPLTRMGSAENWVGYHLAAHLALHHWFTTNNCPVPRFIMVDQPTQAFFPEEVVDAADDENADWEAVRRQFTLMRDVATELNGNFQIIVCDHANLADNWFQEAVVENWRNGVAFIPTDWLLDDLL</sequence>
<keyword evidence="2" id="KW-1185">Reference proteome</keyword>
<comment type="caution">
    <text evidence="1">The sequence shown here is derived from an EMBL/GenBank/DDBJ whole genome shotgun (WGS) entry which is preliminary data.</text>
</comment>
<gene>
    <name evidence="1" type="ORF">KSW38_04695</name>
</gene>
<evidence type="ECO:0000313" key="1">
    <source>
        <dbReference type="EMBL" id="MBU8865585.1"/>
    </source>
</evidence>
<dbReference type="InterPro" id="IPR022205">
    <property type="entry name" value="DUF3732"/>
</dbReference>